<proteinExistence type="predicted"/>
<organism evidence="2 3">
    <name type="scientific">Streblomastix strix</name>
    <dbReference type="NCBI Taxonomy" id="222440"/>
    <lineage>
        <taxon>Eukaryota</taxon>
        <taxon>Metamonada</taxon>
        <taxon>Preaxostyla</taxon>
        <taxon>Oxymonadida</taxon>
        <taxon>Streblomastigidae</taxon>
        <taxon>Streblomastix</taxon>
    </lineage>
</organism>
<feature type="compositionally biased region" description="Low complexity" evidence="1">
    <location>
        <begin position="146"/>
        <end position="183"/>
    </location>
</feature>
<evidence type="ECO:0000256" key="1">
    <source>
        <dbReference type="SAM" id="MobiDB-lite"/>
    </source>
</evidence>
<dbReference type="Proteomes" id="UP000324800">
    <property type="component" value="Unassembled WGS sequence"/>
</dbReference>
<protein>
    <submittedName>
        <fullName evidence="2">Uncharacterized protein</fullName>
    </submittedName>
</protein>
<reference evidence="2 3" key="1">
    <citation type="submission" date="2019-03" db="EMBL/GenBank/DDBJ databases">
        <title>Single cell metagenomics reveals metabolic interactions within the superorganism composed of flagellate Streblomastix strix and complex community of Bacteroidetes bacteria on its surface.</title>
        <authorList>
            <person name="Treitli S.C."/>
            <person name="Kolisko M."/>
            <person name="Husnik F."/>
            <person name="Keeling P."/>
            <person name="Hampl V."/>
        </authorList>
    </citation>
    <scope>NUCLEOTIDE SEQUENCE [LARGE SCALE GENOMIC DNA]</scope>
    <source>
        <strain evidence="2">ST1C</strain>
    </source>
</reference>
<evidence type="ECO:0000313" key="2">
    <source>
        <dbReference type="EMBL" id="KAA6322172.1"/>
    </source>
</evidence>
<dbReference type="AlphaFoldDB" id="A0A5J4QL00"/>
<comment type="caution">
    <text evidence="2">The sequence shown here is derived from an EMBL/GenBank/DDBJ whole genome shotgun (WGS) entry which is preliminary data.</text>
</comment>
<dbReference type="EMBL" id="SNRW01045002">
    <property type="protein sequence ID" value="KAA6322172.1"/>
    <property type="molecule type" value="Genomic_DNA"/>
</dbReference>
<feature type="region of interest" description="Disordered" evidence="1">
    <location>
        <begin position="88"/>
        <end position="183"/>
    </location>
</feature>
<feature type="non-terminal residue" evidence="2">
    <location>
        <position position="1"/>
    </location>
</feature>
<accession>A0A5J4QL00</accession>
<evidence type="ECO:0000313" key="3">
    <source>
        <dbReference type="Proteomes" id="UP000324800"/>
    </source>
</evidence>
<sequence>TQNHYNRPKQQDRNLEIALEDIEIDPYHLATKDQDMTPLIEEVNREIDQDLEVIQNREIIKVQEKLKWISIEIRIYLKPETGQEIDAVERIEEEANEYDNRNREEGQDDNPNDEWTKRTQMQKDPPENHNDRYLTWTKDIAPQHLVATPQPKQPVQQTQRVKQVQVQPKQQAPAQIPIQRGRK</sequence>
<name>A0A5J4QL00_9EUKA</name>
<feature type="non-terminal residue" evidence="2">
    <location>
        <position position="183"/>
    </location>
</feature>
<gene>
    <name evidence="2" type="ORF">EZS28_054466</name>
</gene>